<dbReference type="Gene3D" id="1.20.1260.100">
    <property type="entry name" value="TspO/MBR protein"/>
    <property type="match status" value="1"/>
</dbReference>
<feature type="transmembrane region" description="Helical" evidence="7">
    <location>
        <begin position="182"/>
        <end position="205"/>
    </location>
</feature>
<evidence type="ECO:0000256" key="6">
    <source>
        <dbReference type="SAM" id="MobiDB-lite"/>
    </source>
</evidence>
<evidence type="ECO:0008006" key="10">
    <source>
        <dbReference type="Google" id="ProtNLM"/>
    </source>
</evidence>
<feature type="transmembrane region" description="Helical" evidence="7">
    <location>
        <begin position="258"/>
        <end position="275"/>
    </location>
</feature>
<feature type="compositionally biased region" description="Pro residues" evidence="6">
    <location>
        <begin position="1"/>
        <end position="18"/>
    </location>
</feature>
<reference evidence="8" key="1">
    <citation type="submission" date="2023-06" db="EMBL/GenBank/DDBJ databases">
        <title>MT1 and MT2 Draft Genomes of Novel Species.</title>
        <authorList>
            <person name="Venkateswaran K."/>
        </authorList>
    </citation>
    <scope>NUCLEOTIDE SEQUENCE</scope>
    <source>
        <strain evidence="8">IIF3SC-B10</strain>
    </source>
</reference>
<dbReference type="EMBL" id="JAROCG010000001">
    <property type="protein sequence ID" value="MDN4609315.1"/>
    <property type="molecule type" value="Genomic_DNA"/>
</dbReference>
<dbReference type="PANTHER" id="PTHR33802">
    <property type="entry name" value="SI:CH211-161H7.5-RELATED"/>
    <property type="match status" value="1"/>
</dbReference>
<keyword evidence="9" id="KW-1185">Reference proteome</keyword>
<evidence type="ECO:0000256" key="4">
    <source>
        <dbReference type="ARBA" id="ARBA00022989"/>
    </source>
</evidence>
<feature type="transmembrane region" description="Helical" evidence="7">
    <location>
        <begin position="320"/>
        <end position="339"/>
    </location>
</feature>
<organism evidence="8 9">
    <name type="scientific">Arthrobacter burdickii</name>
    <dbReference type="NCBI Taxonomy" id="3035920"/>
    <lineage>
        <taxon>Bacteria</taxon>
        <taxon>Bacillati</taxon>
        <taxon>Actinomycetota</taxon>
        <taxon>Actinomycetes</taxon>
        <taxon>Micrococcales</taxon>
        <taxon>Micrococcaceae</taxon>
        <taxon>Arthrobacter</taxon>
    </lineage>
</organism>
<sequence>MSTPKNPGPRLPDRPAGPPTITGGAAAATPPTSVLERLKAAQPAAPGTTGGAAAEVLSDAVSAGMTGARRTATPGDADVANGGLPSEGKGAGVTRGEGASRPGANRGGRLRAGAARSDRLRLVALRTKRLRLAAARSERLRLASDRANAAARVTGTVIRRGSTATVRHVGSWHPDTVRQCTVTLCAVACVLGSAVGVGAFGGPSIRDAAGGLFAPDATLLAPSSSAFSIWSVIYGGLVAYTAFQWLPSQRTSERQRQLGWAVAASMLLNLAWILSAQANHLALSLVVILLLLVALVSAVRTLNDHPTETRLEGALVDTPIGLYLGWVLVAAAANAAAFLTDRNTDLFGWKGSTWAILGILAILLTAAVICSTDRGRLSVAAAVSWGLLWIAVERVLGEPFAVNIAFAAVVAIFLLLITAGSRRHRVDHAYRHWLRAEEDAKREPLDLLGGDYEHSRH</sequence>
<keyword evidence="4 7" id="KW-1133">Transmembrane helix</keyword>
<comment type="similarity">
    <text evidence="2">Belongs to the TspO/BZRP family.</text>
</comment>
<comment type="subcellular location">
    <subcellularLocation>
        <location evidence="1">Membrane</location>
        <topology evidence="1">Multi-pass membrane protein</topology>
    </subcellularLocation>
</comment>
<keyword evidence="5 7" id="KW-0472">Membrane</keyword>
<proteinExistence type="inferred from homology"/>
<feature type="compositionally biased region" description="Low complexity" evidence="6">
    <location>
        <begin position="40"/>
        <end position="52"/>
    </location>
</feature>
<dbReference type="InterPro" id="IPR038330">
    <property type="entry name" value="TspO/MBR-related_sf"/>
</dbReference>
<protein>
    <recommendedName>
        <fullName evidence="10">Tryptophan-rich sensory protein</fullName>
    </recommendedName>
</protein>
<dbReference type="Pfam" id="PF03073">
    <property type="entry name" value="TspO_MBR"/>
    <property type="match status" value="1"/>
</dbReference>
<feature type="region of interest" description="Disordered" evidence="6">
    <location>
        <begin position="1"/>
        <end position="52"/>
    </location>
</feature>
<feature type="region of interest" description="Disordered" evidence="6">
    <location>
        <begin position="67"/>
        <end position="112"/>
    </location>
</feature>
<accession>A0ABT8JVZ5</accession>
<feature type="transmembrane region" description="Helical" evidence="7">
    <location>
        <begin position="351"/>
        <end position="370"/>
    </location>
</feature>
<dbReference type="RefSeq" id="WP_301224016.1">
    <property type="nucleotide sequence ID" value="NZ_JAROCG010000001.1"/>
</dbReference>
<evidence type="ECO:0000256" key="3">
    <source>
        <dbReference type="ARBA" id="ARBA00022692"/>
    </source>
</evidence>
<gene>
    <name evidence="8" type="ORF">P5G52_00370</name>
</gene>
<dbReference type="Proteomes" id="UP001174209">
    <property type="component" value="Unassembled WGS sequence"/>
</dbReference>
<evidence type="ECO:0000256" key="5">
    <source>
        <dbReference type="ARBA" id="ARBA00023136"/>
    </source>
</evidence>
<evidence type="ECO:0000313" key="9">
    <source>
        <dbReference type="Proteomes" id="UP001174209"/>
    </source>
</evidence>
<comment type="caution">
    <text evidence="8">The sequence shown here is derived from an EMBL/GenBank/DDBJ whole genome shotgun (WGS) entry which is preliminary data.</text>
</comment>
<dbReference type="InterPro" id="IPR004307">
    <property type="entry name" value="TspO_MBR"/>
</dbReference>
<evidence type="ECO:0000256" key="2">
    <source>
        <dbReference type="ARBA" id="ARBA00007524"/>
    </source>
</evidence>
<evidence type="ECO:0000313" key="8">
    <source>
        <dbReference type="EMBL" id="MDN4609315.1"/>
    </source>
</evidence>
<evidence type="ECO:0000256" key="7">
    <source>
        <dbReference type="SAM" id="Phobius"/>
    </source>
</evidence>
<feature type="transmembrane region" description="Helical" evidence="7">
    <location>
        <begin position="402"/>
        <end position="421"/>
    </location>
</feature>
<feature type="transmembrane region" description="Helical" evidence="7">
    <location>
        <begin position="281"/>
        <end position="299"/>
    </location>
</feature>
<feature type="transmembrane region" description="Helical" evidence="7">
    <location>
        <begin position="225"/>
        <end position="246"/>
    </location>
</feature>
<feature type="compositionally biased region" description="Low complexity" evidence="6">
    <location>
        <begin position="19"/>
        <end position="32"/>
    </location>
</feature>
<dbReference type="PANTHER" id="PTHR33802:SF1">
    <property type="entry name" value="XK-RELATED PROTEIN"/>
    <property type="match status" value="1"/>
</dbReference>
<feature type="transmembrane region" description="Helical" evidence="7">
    <location>
        <begin position="377"/>
        <end position="396"/>
    </location>
</feature>
<evidence type="ECO:0000256" key="1">
    <source>
        <dbReference type="ARBA" id="ARBA00004141"/>
    </source>
</evidence>
<name>A0ABT8JVZ5_9MICC</name>
<keyword evidence="3 7" id="KW-0812">Transmembrane</keyword>